<dbReference type="InterPro" id="IPR017871">
    <property type="entry name" value="ABC_transporter-like_CS"/>
</dbReference>
<proteinExistence type="predicted"/>
<dbReference type="PROSITE" id="PS50929">
    <property type="entry name" value="ABC_TM1F"/>
    <property type="match status" value="1"/>
</dbReference>
<dbReference type="PANTHER" id="PTHR24221:SF654">
    <property type="entry name" value="ATP-BINDING CASSETTE SUB-FAMILY B MEMBER 6"/>
    <property type="match status" value="1"/>
</dbReference>
<dbReference type="PROSITE" id="PS00211">
    <property type="entry name" value="ABC_TRANSPORTER_1"/>
    <property type="match status" value="1"/>
</dbReference>
<feature type="domain" description="ABC transporter" evidence="10">
    <location>
        <begin position="364"/>
        <end position="599"/>
    </location>
</feature>
<accession>A0A3B1BFR3</accession>
<keyword evidence="8 9" id="KW-0472">Membrane</keyword>
<feature type="transmembrane region" description="Helical" evidence="9">
    <location>
        <begin position="157"/>
        <end position="177"/>
    </location>
</feature>
<dbReference type="EMBL" id="UOFX01000076">
    <property type="protein sequence ID" value="VAX10734.1"/>
    <property type="molecule type" value="Genomic_DNA"/>
</dbReference>
<dbReference type="SUPFAM" id="SSF52540">
    <property type="entry name" value="P-loop containing nucleoside triphosphate hydrolases"/>
    <property type="match status" value="1"/>
</dbReference>
<evidence type="ECO:0000313" key="12">
    <source>
        <dbReference type="EMBL" id="VAX10734.1"/>
    </source>
</evidence>
<dbReference type="Gene3D" id="3.40.50.300">
    <property type="entry name" value="P-loop containing nucleotide triphosphate hydrolases"/>
    <property type="match status" value="1"/>
</dbReference>
<dbReference type="InterPro" id="IPR003439">
    <property type="entry name" value="ABC_transporter-like_ATP-bd"/>
</dbReference>
<keyword evidence="2" id="KW-0813">Transport</keyword>
<feature type="transmembrane region" description="Helical" evidence="9">
    <location>
        <begin position="78"/>
        <end position="103"/>
    </location>
</feature>
<evidence type="ECO:0000256" key="4">
    <source>
        <dbReference type="ARBA" id="ARBA00022692"/>
    </source>
</evidence>
<dbReference type="InterPro" id="IPR011527">
    <property type="entry name" value="ABC1_TM_dom"/>
</dbReference>
<dbReference type="AlphaFoldDB" id="A0A3B1BFR3"/>
<dbReference type="GO" id="GO:0140359">
    <property type="term" value="F:ABC-type transporter activity"/>
    <property type="evidence" value="ECO:0007669"/>
    <property type="project" value="InterPro"/>
</dbReference>
<reference evidence="12" key="1">
    <citation type="submission" date="2018-06" db="EMBL/GenBank/DDBJ databases">
        <authorList>
            <person name="Zhirakovskaya E."/>
        </authorList>
    </citation>
    <scope>NUCLEOTIDE SEQUENCE</scope>
</reference>
<feature type="transmembrane region" description="Helical" evidence="9">
    <location>
        <begin position="269"/>
        <end position="287"/>
    </location>
</feature>
<evidence type="ECO:0000256" key="2">
    <source>
        <dbReference type="ARBA" id="ARBA00022448"/>
    </source>
</evidence>
<evidence type="ECO:0000256" key="1">
    <source>
        <dbReference type="ARBA" id="ARBA00004651"/>
    </source>
</evidence>
<keyword evidence="6" id="KW-0067">ATP-binding</keyword>
<evidence type="ECO:0000256" key="7">
    <source>
        <dbReference type="ARBA" id="ARBA00022989"/>
    </source>
</evidence>
<keyword evidence="7 9" id="KW-1133">Transmembrane helix</keyword>
<dbReference type="PANTHER" id="PTHR24221">
    <property type="entry name" value="ATP-BINDING CASSETTE SUB-FAMILY B"/>
    <property type="match status" value="1"/>
</dbReference>
<evidence type="ECO:0000256" key="9">
    <source>
        <dbReference type="SAM" id="Phobius"/>
    </source>
</evidence>
<keyword evidence="5" id="KW-0547">Nucleotide-binding</keyword>
<dbReference type="InterPro" id="IPR039421">
    <property type="entry name" value="Type_1_exporter"/>
</dbReference>
<dbReference type="InterPro" id="IPR036640">
    <property type="entry name" value="ABC1_TM_sf"/>
</dbReference>
<feature type="transmembrane region" description="Helical" evidence="9">
    <location>
        <begin position="183"/>
        <end position="201"/>
    </location>
</feature>
<dbReference type="GO" id="GO:0005524">
    <property type="term" value="F:ATP binding"/>
    <property type="evidence" value="ECO:0007669"/>
    <property type="project" value="UniProtKB-KW"/>
</dbReference>
<dbReference type="SUPFAM" id="SSF90123">
    <property type="entry name" value="ABC transporter transmembrane region"/>
    <property type="match status" value="1"/>
</dbReference>
<comment type="subcellular location">
    <subcellularLocation>
        <location evidence="1">Cell membrane</location>
        <topology evidence="1">Multi-pass membrane protein</topology>
    </subcellularLocation>
</comment>
<evidence type="ECO:0000256" key="5">
    <source>
        <dbReference type="ARBA" id="ARBA00022741"/>
    </source>
</evidence>
<dbReference type="PROSITE" id="PS50893">
    <property type="entry name" value="ABC_TRANSPORTER_2"/>
    <property type="match status" value="1"/>
</dbReference>
<dbReference type="GO" id="GO:0034040">
    <property type="term" value="F:ATPase-coupled lipid transmembrane transporter activity"/>
    <property type="evidence" value="ECO:0007669"/>
    <property type="project" value="TreeGrafter"/>
</dbReference>
<dbReference type="SMART" id="SM00382">
    <property type="entry name" value="AAA"/>
    <property type="match status" value="1"/>
</dbReference>
<sequence length="602" mass="66903">MYGFLKELDKLRSLLSYRDKLKLVLLLGLMLAASLLEAIGLGAIPLFITLIMKPSSLSENRWIGDAFGSLPDESSIQLVLLAASVLFFFTVFKNIFLSFVYYVQAKVVTSQRVKLGERLFRAYQLAPYEWHLQHSTSELINRIQNDTNHVLRGVMMALLDLVMGVLMALVIIIILMFGAPGSALMSLLVIGVGMYLVVNLFQKRLRRIGEAIRIENENMIKAVQQGLGALVDARIIGCEAYLHKSYRKGLVHEADALVHHFTIQKSTPFVIETFAILGLLIILIILMYTVDSLGAVLPVIALLSVATIRLKQLASKIASSINSINSTRAFIPALLRDLNDLDAIEKLREERASLSGKINAFKMLTLNRITYYYPETENPAIKEVSLEIKKGESVAFVGSTGCGKSTLVNIILGLLEGSSGQIMVNGLDIYRDMDGWRAHLGYIPQVIFLVDDTVRANVAFGIPPSDVDEDQLWLVLRAARLDDYVMTLPDGIDTVIGECGVRLSGGQRQRLGIARALYQNPDVLVMDEATSALDNKTEHEVIQAIQDIRKGRTLIMIAHRLSSINNCRMYYIDSGQIKAVGTYDELCEMSDDFRAMMHSEAV</sequence>
<organism evidence="12">
    <name type="scientific">hydrothermal vent metagenome</name>
    <dbReference type="NCBI Taxonomy" id="652676"/>
    <lineage>
        <taxon>unclassified sequences</taxon>
        <taxon>metagenomes</taxon>
        <taxon>ecological metagenomes</taxon>
    </lineage>
</organism>
<dbReference type="FunFam" id="3.40.50.300:FF:000854">
    <property type="entry name" value="Multidrug ABC transporter ATP-binding protein"/>
    <property type="match status" value="1"/>
</dbReference>
<feature type="transmembrane region" description="Helical" evidence="9">
    <location>
        <begin position="21"/>
        <end position="52"/>
    </location>
</feature>
<dbReference type="Pfam" id="PF00664">
    <property type="entry name" value="ABC_membrane"/>
    <property type="match status" value="1"/>
</dbReference>
<dbReference type="GO" id="GO:0005886">
    <property type="term" value="C:plasma membrane"/>
    <property type="evidence" value="ECO:0007669"/>
    <property type="project" value="UniProtKB-SubCell"/>
</dbReference>
<evidence type="ECO:0000256" key="6">
    <source>
        <dbReference type="ARBA" id="ARBA00022840"/>
    </source>
</evidence>
<evidence type="ECO:0000259" key="10">
    <source>
        <dbReference type="PROSITE" id="PS50893"/>
    </source>
</evidence>
<protein>
    <submittedName>
        <fullName evidence="12">Phospholipid-lipopolysaccharide ABC transporter</fullName>
    </submittedName>
</protein>
<feature type="domain" description="ABC transmembrane type-1" evidence="11">
    <location>
        <begin position="24"/>
        <end position="322"/>
    </location>
</feature>
<name>A0A3B1BFR3_9ZZZZ</name>
<dbReference type="Gene3D" id="1.20.1560.10">
    <property type="entry name" value="ABC transporter type 1, transmembrane domain"/>
    <property type="match status" value="1"/>
</dbReference>
<evidence type="ECO:0000256" key="8">
    <source>
        <dbReference type="ARBA" id="ARBA00023136"/>
    </source>
</evidence>
<dbReference type="Pfam" id="PF00005">
    <property type="entry name" value="ABC_tran"/>
    <property type="match status" value="1"/>
</dbReference>
<evidence type="ECO:0000259" key="11">
    <source>
        <dbReference type="PROSITE" id="PS50929"/>
    </source>
</evidence>
<dbReference type="GO" id="GO:0016887">
    <property type="term" value="F:ATP hydrolysis activity"/>
    <property type="evidence" value="ECO:0007669"/>
    <property type="project" value="InterPro"/>
</dbReference>
<gene>
    <name evidence="12" type="ORF">MNBD_GAMMA26-2452</name>
</gene>
<keyword evidence="4 9" id="KW-0812">Transmembrane</keyword>
<dbReference type="InterPro" id="IPR003593">
    <property type="entry name" value="AAA+_ATPase"/>
</dbReference>
<dbReference type="InterPro" id="IPR027417">
    <property type="entry name" value="P-loop_NTPase"/>
</dbReference>
<evidence type="ECO:0000256" key="3">
    <source>
        <dbReference type="ARBA" id="ARBA00022475"/>
    </source>
</evidence>
<keyword evidence="3" id="KW-1003">Cell membrane</keyword>